<evidence type="ECO:0000313" key="2">
    <source>
        <dbReference type="EMBL" id="KMZ66856.1"/>
    </source>
</evidence>
<keyword evidence="3" id="KW-1185">Reference proteome</keyword>
<feature type="compositionally biased region" description="Basic and acidic residues" evidence="1">
    <location>
        <begin position="324"/>
        <end position="342"/>
    </location>
</feature>
<dbReference type="Proteomes" id="UP000036987">
    <property type="component" value="Unassembled WGS sequence"/>
</dbReference>
<comment type="caution">
    <text evidence="2">The sequence shown here is derived from an EMBL/GenBank/DDBJ whole genome shotgun (WGS) entry which is preliminary data.</text>
</comment>
<feature type="region of interest" description="Disordered" evidence="1">
    <location>
        <begin position="324"/>
        <end position="343"/>
    </location>
</feature>
<dbReference type="EMBL" id="LFYR01000955">
    <property type="protein sequence ID" value="KMZ66856.1"/>
    <property type="molecule type" value="Genomic_DNA"/>
</dbReference>
<dbReference type="PANTHER" id="PTHR37736:SF1">
    <property type="entry name" value="GLYCINE-RICH PROTEIN"/>
    <property type="match status" value="1"/>
</dbReference>
<dbReference type="OMA" id="KMHERSS"/>
<protein>
    <submittedName>
        <fullName evidence="2">Glycine-rich protein</fullName>
    </submittedName>
</protein>
<organism evidence="2 3">
    <name type="scientific">Zostera marina</name>
    <name type="common">Eelgrass</name>
    <dbReference type="NCBI Taxonomy" id="29655"/>
    <lineage>
        <taxon>Eukaryota</taxon>
        <taxon>Viridiplantae</taxon>
        <taxon>Streptophyta</taxon>
        <taxon>Embryophyta</taxon>
        <taxon>Tracheophyta</taxon>
        <taxon>Spermatophyta</taxon>
        <taxon>Magnoliopsida</taxon>
        <taxon>Liliopsida</taxon>
        <taxon>Zosteraceae</taxon>
        <taxon>Zostera</taxon>
    </lineage>
</organism>
<gene>
    <name evidence="2" type="ORF">ZOSMA_287G00190</name>
</gene>
<dbReference type="OrthoDB" id="69150at2759"/>
<name>A0A0K9PD10_ZOSMR</name>
<dbReference type="AlphaFoldDB" id="A0A0K9PD10"/>
<dbReference type="STRING" id="29655.A0A0K9PD10"/>
<feature type="region of interest" description="Disordered" evidence="1">
    <location>
        <begin position="348"/>
        <end position="386"/>
    </location>
</feature>
<sequence length="443" mass="48499">MATEVACSANSSGVADGPVMTMMNKRLRALRKKYNRILQMEDRVAQGKSMNREQEDLLRSKLAVSALIEEYEHLRQPIYDSLQEEISLAMAASKKQAVEDVKKNEEEKKTEAEEVSDVKEEKEDDTILAAIEDLLHLLYFGNLFDLKFLDSDFDMMLYTRTHERTSCITYDSVTDDTTRLLQEEDLDMISTLRTLILSRPFSSDISHKNALSDCIKHAKLWLQNSDQLVQPGSSHTYAGLREHINTILGSDYITATPEIKPSVDLAAEVGYGTAQAQMNEMYENAPVANAPGLSEHYKQNYENHSDSPSSGDVTLPQHEVEKITIGDQGHNELQSKPDDSREQFAPQRHFQNNHRGNSRGGGRRYGGGYSNGRGGRGGRGGFQNGGRVQMYQEAGYYMRGNNNYSSRSGGRGGGGGGGRGGGGGGGGGSNYGGGYGGPSVGGN</sequence>
<proteinExistence type="predicted"/>
<evidence type="ECO:0000313" key="3">
    <source>
        <dbReference type="Proteomes" id="UP000036987"/>
    </source>
</evidence>
<dbReference type="PANTHER" id="PTHR37736">
    <property type="entry name" value="GLYCINE-RICH PROTEIN"/>
    <property type="match status" value="1"/>
</dbReference>
<feature type="region of interest" description="Disordered" evidence="1">
    <location>
        <begin position="98"/>
        <end position="118"/>
    </location>
</feature>
<feature type="compositionally biased region" description="Gly residues" evidence="1">
    <location>
        <begin position="358"/>
        <end position="384"/>
    </location>
</feature>
<evidence type="ECO:0000256" key="1">
    <source>
        <dbReference type="SAM" id="MobiDB-lite"/>
    </source>
</evidence>
<feature type="region of interest" description="Disordered" evidence="1">
    <location>
        <begin position="406"/>
        <end position="443"/>
    </location>
</feature>
<reference evidence="3" key="1">
    <citation type="journal article" date="2016" name="Nature">
        <title>The genome of the seagrass Zostera marina reveals angiosperm adaptation to the sea.</title>
        <authorList>
            <person name="Olsen J.L."/>
            <person name="Rouze P."/>
            <person name="Verhelst B."/>
            <person name="Lin Y.-C."/>
            <person name="Bayer T."/>
            <person name="Collen J."/>
            <person name="Dattolo E."/>
            <person name="De Paoli E."/>
            <person name="Dittami S."/>
            <person name="Maumus F."/>
            <person name="Michel G."/>
            <person name="Kersting A."/>
            <person name="Lauritano C."/>
            <person name="Lohaus R."/>
            <person name="Toepel M."/>
            <person name="Tonon T."/>
            <person name="Vanneste K."/>
            <person name="Amirebrahimi M."/>
            <person name="Brakel J."/>
            <person name="Bostroem C."/>
            <person name="Chovatia M."/>
            <person name="Grimwood J."/>
            <person name="Jenkins J.W."/>
            <person name="Jueterbock A."/>
            <person name="Mraz A."/>
            <person name="Stam W.T."/>
            <person name="Tice H."/>
            <person name="Bornberg-Bauer E."/>
            <person name="Green P.J."/>
            <person name="Pearson G.A."/>
            <person name="Procaccini G."/>
            <person name="Duarte C.M."/>
            <person name="Schmutz J."/>
            <person name="Reusch T.B.H."/>
            <person name="Van de Peer Y."/>
        </authorList>
    </citation>
    <scope>NUCLEOTIDE SEQUENCE [LARGE SCALE GENOMIC DNA]</scope>
    <source>
        <strain evidence="3">cv. Finnish</strain>
    </source>
</reference>
<feature type="compositionally biased region" description="Gly residues" evidence="1">
    <location>
        <begin position="409"/>
        <end position="443"/>
    </location>
</feature>
<accession>A0A0K9PD10</accession>